<dbReference type="RefSeq" id="WP_394481734.1">
    <property type="nucleotide sequence ID" value="NZ_JBIGHV010000007.1"/>
</dbReference>
<feature type="domain" description="Asparagine synthetase" evidence="4">
    <location>
        <begin position="229"/>
        <end position="361"/>
    </location>
</feature>
<dbReference type="InterPro" id="IPR051786">
    <property type="entry name" value="ASN_synthetase/amidase"/>
</dbReference>
<evidence type="ECO:0000313" key="5">
    <source>
        <dbReference type="EMBL" id="MFG6432122.1"/>
    </source>
</evidence>
<keyword evidence="6" id="KW-1185">Reference proteome</keyword>
<dbReference type="EC" id="6.3.5.4" evidence="2"/>
<name>A0ABW7F680_9BURK</name>
<comment type="pathway">
    <text evidence="1">Amino-acid biosynthesis; L-asparagine biosynthesis; L-asparagine from L-aspartate (L-Gln route): step 1/1.</text>
</comment>
<dbReference type="PANTHER" id="PTHR43284">
    <property type="entry name" value="ASPARAGINE SYNTHETASE (GLUTAMINE-HYDROLYZING)"/>
    <property type="match status" value="1"/>
</dbReference>
<reference evidence="5 6" key="1">
    <citation type="submission" date="2024-08" db="EMBL/GenBank/DDBJ databases">
        <authorList>
            <person name="Lu H."/>
        </authorList>
    </citation>
    <scope>NUCLEOTIDE SEQUENCE [LARGE SCALE GENOMIC DNA]</scope>
    <source>
        <strain evidence="5 6">LYH14W</strain>
    </source>
</reference>
<accession>A0ABW7F680</accession>
<comment type="caution">
    <text evidence="5">The sequence shown here is derived from an EMBL/GenBank/DDBJ whole genome shotgun (WGS) entry which is preliminary data.</text>
</comment>
<evidence type="ECO:0000313" key="6">
    <source>
        <dbReference type="Proteomes" id="UP001606210"/>
    </source>
</evidence>
<dbReference type="InterPro" id="IPR001962">
    <property type="entry name" value="Asn_synthase"/>
</dbReference>
<dbReference type="Pfam" id="PF00733">
    <property type="entry name" value="Asn_synthase"/>
    <property type="match status" value="2"/>
</dbReference>
<proteinExistence type="predicted"/>
<dbReference type="SUPFAM" id="SSF52402">
    <property type="entry name" value="Adenine nucleotide alpha hydrolases-like"/>
    <property type="match status" value="1"/>
</dbReference>
<evidence type="ECO:0000256" key="2">
    <source>
        <dbReference type="ARBA" id="ARBA00012737"/>
    </source>
</evidence>
<evidence type="ECO:0000256" key="1">
    <source>
        <dbReference type="ARBA" id="ARBA00005187"/>
    </source>
</evidence>
<dbReference type="Proteomes" id="UP001606210">
    <property type="component" value="Unassembled WGS sequence"/>
</dbReference>
<organism evidence="5 6">
    <name type="scientific">Pelomonas parva</name>
    <dbReference type="NCBI Taxonomy" id="3299032"/>
    <lineage>
        <taxon>Bacteria</taxon>
        <taxon>Pseudomonadati</taxon>
        <taxon>Pseudomonadota</taxon>
        <taxon>Betaproteobacteria</taxon>
        <taxon>Burkholderiales</taxon>
        <taxon>Sphaerotilaceae</taxon>
        <taxon>Roseateles</taxon>
    </lineage>
</organism>
<dbReference type="Gene3D" id="3.40.50.620">
    <property type="entry name" value="HUPs"/>
    <property type="match status" value="2"/>
</dbReference>
<dbReference type="EMBL" id="JBIGHV010000007">
    <property type="protein sequence ID" value="MFG6432122.1"/>
    <property type="molecule type" value="Genomic_DNA"/>
</dbReference>
<evidence type="ECO:0000256" key="3">
    <source>
        <dbReference type="ARBA" id="ARBA00048741"/>
    </source>
</evidence>
<dbReference type="PANTHER" id="PTHR43284:SF1">
    <property type="entry name" value="ASPARAGINE SYNTHETASE"/>
    <property type="match status" value="1"/>
</dbReference>
<evidence type="ECO:0000259" key="4">
    <source>
        <dbReference type="Pfam" id="PF00733"/>
    </source>
</evidence>
<protein>
    <recommendedName>
        <fullName evidence="2">asparagine synthase (glutamine-hydrolyzing)</fullName>
        <ecNumber evidence="2">6.3.5.4</ecNumber>
    </recommendedName>
</protein>
<dbReference type="InterPro" id="IPR014729">
    <property type="entry name" value="Rossmann-like_a/b/a_fold"/>
</dbReference>
<comment type="catalytic activity">
    <reaction evidence="3">
        <text>L-aspartate + L-glutamine + ATP + H2O = L-asparagine + L-glutamate + AMP + diphosphate + H(+)</text>
        <dbReference type="Rhea" id="RHEA:12228"/>
        <dbReference type="ChEBI" id="CHEBI:15377"/>
        <dbReference type="ChEBI" id="CHEBI:15378"/>
        <dbReference type="ChEBI" id="CHEBI:29985"/>
        <dbReference type="ChEBI" id="CHEBI:29991"/>
        <dbReference type="ChEBI" id="CHEBI:30616"/>
        <dbReference type="ChEBI" id="CHEBI:33019"/>
        <dbReference type="ChEBI" id="CHEBI:58048"/>
        <dbReference type="ChEBI" id="CHEBI:58359"/>
        <dbReference type="ChEBI" id="CHEBI:456215"/>
        <dbReference type="EC" id="6.3.5.4"/>
    </reaction>
</comment>
<gene>
    <name evidence="5" type="ORF">ACG00Y_19530</name>
</gene>
<feature type="domain" description="Asparagine synthetase" evidence="4">
    <location>
        <begin position="479"/>
        <end position="595"/>
    </location>
</feature>
<sequence>MFRYIAFGWISTSEGQASSARHLEASLQPREGWSRVFSSQGLRVYAAGSAFGVNEVHTFPSRRGVVLGRLFRRAEVDGSGNREFQISDDEDDCIVRTDGRALIDHFWGRWIAFLPSWTGESRVLRDPGGALPCYQLQLDGITITFSSLEDVLALLGMPAPPVNWDAVMAALVFRQLGGRETALAGVTQVLAGELTPCTPSSSEPKLLWSAANIARKPVDPAQEVAAAMLRDTTTQCVSAWTSCHDTILLRLSGGLDSAILLGSMLKEHSAARIACLNYHSPGSDSDEREYARIAAARVGCRLIERRRDDDFHLSEVLHPAREPVPSNHLGRLGSDRIDAQTAQAVGARVMFTGAAGDQLFQEIRNTWPAADYLQLRGVDRGFPQAVLDAARLGRVSFWRALQLAIRDRLAKHDPVSGIGQYISLVPSAIVAETLRQAPRFVHPELLGASDLPIGKLFQVRNLICPVEYYNPYRRDTSPEAVHPLISQPLLELCLTLPTYLLTRGGKGRALAREAFADRIPPEIARRRSKGGIDEHATAVLQRSLPLAREILLDGQLIRRGLLDRERVEAALTGRPSTSGAYVAEVHCCFAAEAWLSQVLGSTAATMP</sequence>